<name>A0ABP9KI22_9ACTN</name>
<comment type="caution">
    <text evidence="1">The sequence shown here is derived from an EMBL/GenBank/DDBJ whole genome shotgun (WGS) entry which is preliminary data.</text>
</comment>
<dbReference type="Proteomes" id="UP001500124">
    <property type="component" value="Unassembled WGS sequence"/>
</dbReference>
<evidence type="ECO:0000313" key="2">
    <source>
        <dbReference type="Proteomes" id="UP001500124"/>
    </source>
</evidence>
<evidence type="ECO:0008006" key="3">
    <source>
        <dbReference type="Google" id="ProtNLM"/>
    </source>
</evidence>
<sequence length="158" mass="17483">MPVLKSAEAVDAWLSAVGWYPGRRCDDIAAAEAASAVRDFRDDGASLEIIAPALEFLREHVGLVAPRHASTDDRVEFHPRLMYRGAAEDVRELADGLGKKVFPVAYDTYDGGTVLIDEAGRFFYLHHSGEYFLGEDKYAALMSYSRGYPLEDAEDYSA</sequence>
<protein>
    <recommendedName>
        <fullName evidence="3">SUKH-3 domain containing protein</fullName>
    </recommendedName>
</protein>
<proteinExistence type="predicted"/>
<dbReference type="EMBL" id="BAABKC010000044">
    <property type="protein sequence ID" value="GAA5057369.1"/>
    <property type="molecule type" value="Genomic_DNA"/>
</dbReference>
<accession>A0ABP9KI22</accession>
<gene>
    <name evidence="1" type="ORF">GCM10023336_31180</name>
</gene>
<organism evidence="1 2">
    <name type="scientific">Streptomyces similanensis</name>
    <dbReference type="NCBI Taxonomy" id="1274988"/>
    <lineage>
        <taxon>Bacteria</taxon>
        <taxon>Bacillati</taxon>
        <taxon>Actinomycetota</taxon>
        <taxon>Actinomycetes</taxon>
        <taxon>Kitasatosporales</taxon>
        <taxon>Streptomycetaceae</taxon>
        <taxon>Streptomyces</taxon>
    </lineage>
</organism>
<reference evidence="2" key="1">
    <citation type="journal article" date="2019" name="Int. J. Syst. Evol. Microbiol.">
        <title>The Global Catalogue of Microorganisms (GCM) 10K type strain sequencing project: providing services to taxonomists for standard genome sequencing and annotation.</title>
        <authorList>
            <consortium name="The Broad Institute Genomics Platform"/>
            <consortium name="The Broad Institute Genome Sequencing Center for Infectious Disease"/>
            <person name="Wu L."/>
            <person name="Ma J."/>
        </authorList>
    </citation>
    <scope>NUCLEOTIDE SEQUENCE [LARGE SCALE GENOMIC DNA]</scope>
    <source>
        <strain evidence="2">JCM 18410</strain>
    </source>
</reference>
<keyword evidence="2" id="KW-1185">Reference proteome</keyword>
<dbReference type="Pfam" id="PF14433">
    <property type="entry name" value="SUKH-3"/>
    <property type="match status" value="1"/>
</dbReference>
<evidence type="ECO:0000313" key="1">
    <source>
        <dbReference type="EMBL" id="GAA5057369.1"/>
    </source>
</evidence>
<dbReference type="InterPro" id="IPR025850">
    <property type="entry name" value="SUKH-3"/>
</dbReference>